<dbReference type="Gene3D" id="3.90.550.10">
    <property type="entry name" value="Spore Coat Polysaccharide Biosynthesis Protein SpsA, Chain A"/>
    <property type="match status" value="2"/>
</dbReference>
<comment type="caution">
    <text evidence="2">The sequence shown here is derived from an EMBL/GenBank/DDBJ whole genome shotgun (WGS) entry which is preliminary data.</text>
</comment>
<dbReference type="GO" id="GO:0016757">
    <property type="term" value="F:glycosyltransferase activity"/>
    <property type="evidence" value="ECO:0007669"/>
    <property type="project" value="UniProtKB-KW"/>
</dbReference>
<feature type="domain" description="Glycosyltransferase 2-like" evidence="1">
    <location>
        <begin position="550"/>
        <end position="729"/>
    </location>
</feature>
<evidence type="ECO:0000259" key="1">
    <source>
        <dbReference type="Pfam" id="PF00535"/>
    </source>
</evidence>
<organism evidence="2 3">
    <name type="scientific">Bifidobacterium oedipodis</name>
    <dbReference type="NCBI Taxonomy" id="2675322"/>
    <lineage>
        <taxon>Bacteria</taxon>
        <taxon>Bacillati</taxon>
        <taxon>Actinomycetota</taxon>
        <taxon>Actinomycetes</taxon>
        <taxon>Bifidobacteriales</taxon>
        <taxon>Bifidobacteriaceae</taxon>
        <taxon>Bifidobacterium</taxon>
    </lineage>
</organism>
<dbReference type="PANTHER" id="PTHR43179">
    <property type="entry name" value="RHAMNOSYLTRANSFERASE WBBL"/>
    <property type="match status" value="1"/>
</dbReference>
<dbReference type="EMBL" id="JAAIII010000008">
    <property type="protein sequence ID" value="NMM95096.1"/>
    <property type="molecule type" value="Genomic_DNA"/>
</dbReference>
<dbReference type="InterPro" id="IPR029044">
    <property type="entry name" value="Nucleotide-diphossugar_trans"/>
</dbReference>
<sequence length="821" mass="93244">MTITMGGLCRGNGKGYVKLDVEGHRVENLYAVATAANGNTIMCGVYPYGFPGEDPTAVAKAGDEHAVEGDGKFSCVVAVPLLDGTDLTVNVFDHTVADTSRPVFTFPFKPLESKVRSRLFYKFHSDVAFQMRDIDQRRLSGNIHVFVPGIYPIAPDEVSCRFVVRAPYVANAQYEIHVYDHDASELDVQPIVIENGQIHANNGSTIMREICYSIRMPKTSRTLCVSVEEKGHDYPYGNFACVLPPAWEGFVNGAYEHTRNAYHDPAYPNWLEQHRATYGDLAQQRAMCQTWEHQPLISLVVVLFRTPAPYLRAMLNSLLAQSYEKFELLLVDVSDNYPEIDRVLAEYRDDRIRVIKAKNRNIADNTNVGIREAVGDYVGFVDHDDTVEPDALYQYVAEINRHPDVDLLYCDEDRLENGEYRQPFFKPGFNRDLLYSYNYVTHLLMVSRYALNRVELSTADVAGAQDYDLILKSIEVARCIRHVPHMLYHWRMHPGSTSVNPDSKPYADEAGRLALSRHFERTGVKAEVMTSELPFRYRTRYQFDHAPKVSIVIPTKDHSDILSKCVDAVLSKTEYDNYEIIMVENNSVEEATFAYYERIAAEQERVRVVRWPGHGFNYSAICNYGATFATGELILFLNNDTEVINAEWLGNMVNHFGREDVGMVGAKLICHDGIVQHGGVWVAVDNCGYLGYDLAADDSGYMETMRYPSNVPAVTGACQMIRRSVYEQIGGLDESLVVVLNDVDLSLKVGEAGYLVVFEPQAMLYHNEFTSRGRDERDPDKQRRAEVEYGRFRLRWNPTIEHGKYINSNLNQYDGNYKIAW</sequence>
<evidence type="ECO:0000313" key="3">
    <source>
        <dbReference type="Proteomes" id="UP000532194"/>
    </source>
</evidence>
<proteinExistence type="predicted"/>
<dbReference type="RefSeq" id="WP_169173096.1">
    <property type="nucleotide sequence ID" value="NZ_JAAIII010000008.1"/>
</dbReference>
<dbReference type="InterPro" id="IPR001173">
    <property type="entry name" value="Glyco_trans_2-like"/>
</dbReference>
<feature type="domain" description="Glycosyltransferase 2-like" evidence="1">
    <location>
        <begin position="298"/>
        <end position="428"/>
    </location>
</feature>
<reference evidence="2 3" key="1">
    <citation type="submission" date="2020-02" db="EMBL/GenBank/DDBJ databases">
        <title>Characterization of phylogenetic diversity of novel bifidobacterial species isolated in Czech ZOOs.</title>
        <authorList>
            <person name="Lugli G.A."/>
            <person name="Vera N.B."/>
            <person name="Ventura M."/>
        </authorList>
    </citation>
    <scope>NUCLEOTIDE SEQUENCE [LARGE SCALE GENOMIC DNA]</scope>
    <source>
        <strain evidence="2 3">DSM 109957</strain>
    </source>
</reference>
<dbReference type="PANTHER" id="PTHR43179:SF7">
    <property type="entry name" value="RHAMNOSYLTRANSFERASE WBBL"/>
    <property type="match status" value="1"/>
</dbReference>
<gene>
    <name evidence="2" type="ORF">G1C95_2284</name>
</gene>
<dbReference type="Proteomes" id="UP000532194">
    <property type="component" value="Unassembled WGS sequence"/>
</dbReference>
<keyword evidence="2" id="KW-0808">Transferase</keyword>
<protein>
    <submittedName>
        <fullName evidence="2">Glycosyl transferase family 2</fullName>
    </submittedName>
</protein>
<dbReference type="Pfam" id="PF00535">
    <property type="entry name" value="Glycos_transf_2"/>
    <property type="match status" value="2"/>
</dbReference>
<dbReference type="SUPFAM" id="SSF53448">
    <property type="entry name" value="Nucleotide-diphospho-sugar transferases"/>
    <property type="match status" value="2"/>
</dbReference>
<accession>A0A7Y0ETJ0</accession>
<name>A0A7Y0ETJ0_9BIFI</name>
<dbReference type="AlphaFoldDB" id="A0A7Y0ETJ0"/>
<keyword evidence="3" id="KW-1185">Reference proteome</keyword>
<evidence type="ECO:0000313" key="2">
    <source>
        <dbReference type="EMBL" id="NMM95096.1"/>
    </source>
</evidence>
<dbReference type="CDD" id="cd04186">
    <property type="entry name" value="GT_2_like_c"/>
    <property type="match status" value="1"/>
</dbReference>